<accession>A0A3A5M2I5</accession>
<dbReference type="Proteomes" id="UP000272560">
    <property type="component" value="Unassembled WGS sequence"/>
</dbReference>
<dbReference type="Pfam" id="PF01047">
    <property type="entry name" value="MarR"/>
    <property type="match status" value="1"/>
</dbReference>
<dbReference type="InterPro" id="IPR039422">
    <property type="entry name" value="MarR/SlyA-like"/>
</dbReference>
<dbReference type="AlphaFoldDB" id="A0A3A5M2I5"/>
<dbReference type="EMBL" id="QZVT01000006">
    <property type="protein sequence ID" value="RJT78478.1"/>
    <property type="molecule type" value="Genomic_DNA"/>
</dbReference>
<evidence type="ECO:0000259" key="1">
    <source>
        <dbReference type="PROSITE" id="PS50995"/>
    </source>
</evidence>
<proteinExistence type="predicted"/>
<dbReference type="Gene3D" id="1.10.10.10">
    <property type="entry name" value="Winged helix-like DNA-binding domain superfamily/Winged helix DNA-binding domain"/>
    <property type="match status" value="1"/>
</dbReference>
<feature type="domain" description="HTH marR-type" evidence="1">
    <location>
        <begin position="1"/>
        <end position="119"/>
    </location>
</feature>
<reference evidence="2 3" key="1">
    <citation type="submission" date="2018-09" db="EMBL/GenBank/DDBJ databases">
        <title>Novel species of Arthrobacter.</title>
        <authorList>
            <person name="Liu Q."/>
            <person name="Xin Y.-H."/>
        </authorList>
    </citation>
    <scope>NUCLEOTIDE SEQUENCE [LARGE SCALE GENOMIC DNA]</scope>
    <source>
        <strain evidence="2 3">Hz2</strain>
    </source>
</reference>
<dbReference type="PRINTS" id="PR00598">
    <property type="entry name" value="HTHMARR"/>
</dbReference>
<dbReference type="GO" id="GO:0006950">
    <property type="term" value="P:response to stress"/>
    <property type="evidence" value="ECO:0007669"/>
    <property type="project" value="TreeGrafter"/>
</dbReference>
<comment type="caution">
    <text evidence="2">The sequence shown here is derived from an EMBL/GenBank/DDBJ whole genome shotgun (WGS) entry which is preliminary data.</text>
</comment>
<protein>
    <submittedName>
        <fullName evidence="2">MarR family transcriptional regulator</fullName>
    </submittedName>
</protein>
<dbReference type="PROSITE" id="PS50995">
    <property type="entry name" value="HTH_MARR_2"/>
    <property type="match status" value="1"/>
</dbReference>
<dbReference type="GO" id="GO:0003700">
    <property type="term" value="F:DNA-binding transcription factor activity"/>
    <property type="evidence" value="ECO:0007669"/>
    <property type="project" value="InterPro"/>
</dbReference>
<dbReference type="PANTHER" id="PTHR33164">
    <property type="entry name" value="TRANSCRIPTIONAL REGULATOR, MARR FAMILY"/>
    <property type="match status" value="1"/>
</dbReference>
<dbReference type="PANTHER" id="PTHR33164:SF43">
    <property type="entry name" value="HTH-TYPE TRANSCRIPTIONAL REPRESSOR YETL"/>
    <property type="match status" value="1"/>
</dbReference>
<dbReference type="InterPro" id="IPR036388">
    <property type="entry name" value="WH-like_DNA-bd_sf"/>
</dbReference>
<dbReference type="InterPro" id="IPR036390">
    <property type="entry name" value="WH_DNA-bd_sf"/>
</dbReference>
<name>A0A3A5M2I5_9MICC</name>
<dbReference type="InterPro" id="IPR000835">
    <property type="entry name" value="HTH_MarR-typ"/>
</dbReference>
<gene>
    <name evidence="2" type="ORF">D6T63_13335</name>
</gene>
<evidence type="ECO:0000313" key="2">
    <source>
        <dbReference type="EMBL" id="RJT78478.1"/>
    </source>
</evidence>
<organism evidence="2 3">
    <name type="scientific">Arthrobacter cheniae</name>
    <dbReference type="NCBI Taxonomy" id="1258888"/>
    <lineage>
        <taxon>Bacteria</taxon>
        <taxon>Bacillati</taxon>
        <taxon>Actinomycetota</taxon>
        <taxon>Actinomycetes</taxon>
        <taxon>Micrococcales</taxon>
        <taxon>Micrococcaceae</taxon>
        <taxon>Arthrobacter</taxon>
    </lineage>
</organism>
<dbReference type="SUPFAM" id="SSF46785">
    <property type="entry name" value="Winged helix' DNA-binding domain"/>
    <property type="match status" value="1"/>
</dbReference>
<keyword evidence="3" id="KW-1185">Reference proteome</keyword>
<dbReference type="SMART" id="SM00347">
    <property type="entry name" value="HTH_MARR"/>
    <property type="match status" value="1"/>
</dbReference>
<sequence>MNDHHQDQRLTDLDITHVGATTLEVLSDNGPITQVQLATLVHVQAQSIGRVLERLEFKGLVSRTRDALDSRSIRTRITARGRTLLHRIDQLANPPAESSALSDQILRNQLIAVIKRLEATPA</sequence>
<evidence type="ECO:0000313" key="3">
    <source>
        <dbReference type="Proteomes" id="UP000272560"/>
    </source>
</evidence>